<name>A0A380RVI3_FIBSU</name>
<keyword evidence="2" id="KW-1003">Cell membrane</keyword>
<evidence type="ECO:0000256" key="2">
    <source>
        <dbReference type="ARBA" id="ARBA00022475"/>
    </source>
</evidence>
<evidence type="ECO:0000256" key="7">
    <source>
        <dbReference type="SAM" id="Phobius"/>
    </source>
</evidence>
<dbReference type="InterPro" id="IPR002898">
    <property type="entry name" value="MotA_ExbB_proton_chnl"/>
</dbReference>
<evidence type="ECO:0000256" key="6">
    <source>
        <dbReference type="RuleBase" id="RU004057"/>
    </source>
</evidence>
<accession>A0A380RVI3</accession>
<proteinExistence type="inferred from homology"/>
<evidence type="ECO:0000313" key="9">
    <source>
        <dbReference type="EMBL" id="SUQ19570.1"/>
    </source>
</evidence>
<evidence type="ECO:0000313" key="10">
    <source>
        <dbReference type="Proteomes" id="UP000255423"/>
    </source>
</evidence>
<dbReference type="Pfam" id="PF01618">
    <property type="entry name" value="MotA_ExbB"/>
    <property type="match status" value="1"/>
</dbReference>
<dbReference type="InterPro" id="IPR050790">
    <property type="entry name" value="ExbB/TolQ_transport"/>
</dbReference>
<reference evidence="9 10" key="1">
    <citation type="submission" date="2017-08" db="EMBL/GenBank/DDBJ databases">
        <authorList>
            <person name="de Groot N.N."/>
        </authorList>
    </citation>
    <scope>NUCLEOTIDE SEQUENCE [LARGE SCALE GENOMIC DNA]</scope>
    <source>
        <strain evidence="9 10">HM2</strain>
    </source>
</reference>
<gene>
    <name evidence="9" type="ORF">SAMN05661053_0809</name>
</gene>
<comment type="subcellular location">
    <subcellularLocation>
        <location evidence="1">Cell membrane</location>
        <topology evidence="1">Multi-pass membrane protein</topology>
    </subcellularLocation>
    <subcellularLocation>
        <location evidence="6">Membrane</location>
        <topology evidence="6">Multi-pass membrane protein</topology>
    </subcellularLocation>
</comment>
<dbReference type="GO" id="GO:0017038">
    <property type="term" value="P:protein import"/>
    <property type="evidence" value="ECO:0007669"/>
    <property type="project" value="TreeGrafter"/>
</dbReference>
<dbReference type="EMBL" id="UHJL01000001">
    <property type="protein sequence ID" value="SUQ19570.1"/>
    <property type="molecule type" value="Genomic_DNA"/>
</dbReference>
<evidence type="ECO:0000256" key="3">
    <source>
        <dbReference type="ARBA" id="ARBA00022692"/>
    </source>
</evidence>
<organism evidence="9 10">
    <name type="scientific">Fibrobacter succinogenes</name>
    <name type="common">Bacteroides succinogenes</name>
    <dbReference type="NCBI Taxonomy" id="833"/>
    <lineage>
        <taxon>Bacteria</taxon>
        <taxon>Pseudomonadati</taxon>
        <taxon>Fibrobacterota</taxon>
        <taxon>Fibrobacteria</taxon>
        <taxon>Fibrobacterales</taxon>
        <taxon>Fibrobacteraceae</taxon>
        <taxon>Fibrobacter</taxon>
    </lineage>
</organism>
<comment type="similarity">
    <text evidence="6">Belongs to the exbB/tolQ family.</text>
</comment>
<feature type="domain" description="MotA/TolQ/ExbB proton channel" evidence="8">
    <location>
        <begin position="88"/>
        <end position="188"/>
    </location>
</feature>
<keyword evidence="3 7" id="KW-0812">Transmembrane</keyword>
<evidence type="ECO:0000259" key="8">
    <source>
        <dbReference type="Pfam" id="PF01618"/>
    </source>
</evidence>
<sequence length="210" mass="23628">MDEYSVIEATMSILLRGGWVLLPLFLIGWLGWFLMFERYGYYFMLKGTSTSKFFKDLDTVGEEAAFAKLRKRRFGYFLALVENVREYRKDGPVAVRNAMLATRHELDVSLSKSLKTIVTCASIAPLLGLLGTVSGMVHTFETIKQFGFGNPVLLADGISEALLTTQAGLLVAFPLMLVYNYLESRVDSIGDFAWGEALKFEERCFAKEVE</sequence>
<keyword evidence="6" id="KW-0813">Transport</keyword>
<keyword evidence="4 7" id="KW-1133">Transmembrane helix</keyword>
<keyword evidence="5 7" id="KW-0472">Membrane</keyword>
<dbReference type="GO" id="GO:0005886">
    <property type="term" value="C:plasma membrane"/>
    <property type="evidence" value="ECO:0007669"/>
    <property type="project" value="UniProtKB-SubCell"/>
</dbReference>
<protein>
    <submittedName>
        <fullName evidence="9">Outer membrane transport energization protein ExbB (TC 2.C.1.1.1)</fullName>
    </submittedName>
</protein>
<feature type="transmembrane region" description="Helical" evidence="7">
    <location>
        <begin position="13"/>
        <end position="36"/>
    </location>
</feature>
<evidence type="ECO:0000256" key="1">
    <source>
        <dbReference type="ARBA" id="ARBA00004651"/>
    </source>
</evidence>
<evidence type="ECO:0000256" key="5">
    <source>
        <dbReference type="ARBA" id="ARBA00023136"/>
    </source>
</evidence>
<keyword evidence="6" id="KW-0653">Protein transport</keyword>
<dbReference type="Proteomes" id="UP000255423">
    <property type="component" value="Unassembled WGS sequence"/>
</dbReference>
<dbReference type="RefSeq" id="WP_109572164.1">
    <property type="nucleotide sequence ID" value="NZ_UHJL01000001.1"/>
</dbReference>
<dbReference type="PANTHER" id="PTHR30625:SF11">
    <property type="entry name" value="MOTA_TOLQ_EXBB PROTON CHANNEL DOMAIN-CONTAINING PROTEIN"/>
    <property type="match status" value="1"/>
</dbReference>
<dbReference type="AlphaFoldDB" id="A0A380RVI3"/>
<dbReference type="PANTHER" id="PTHR30625">
    <property type="entry name" value="PROTEIN TOLQ"/>
    <property type="match status" value="1"/>
</dbReference>
<evidence type="ECO:0000256" key="4">
    <source>
        <dbReference type="ARBA" id="ARBA00022989"/>
    </source>
</evidence>